<proteinExistence type="predicted"/>
<evidence type="ECO:0000313" key="2">
    <source>
        <dbReference type="Proteomes" id="UP000078200"/>
    </source>
</evidence>
<protein>
    <submittedName>
        <fullName evidence="1">Uncharacterized protein</fullName>
    </submittedName>
</protein>
<reference evidence="1" key="1">
    <citation type="submission" date="2020-05" db="UniProtKB">
        <authorList>
            <consortium name="EnsemblMetazoa"/>
        </authorList>
    </citation>
    <scope>IDENTIFICATION</scope>
    <source>
        <strain evidence="1">TTRI</strain>
    </source>
</reference>
<dbReference type="EnsemblMetazoa" id="GAUT025897-RA">
    <property type="protein sequence ID" value="GAUT025897-PA"/>
    <property type="gene ID" value="GAUT025897"/>
</dbReference>
<dbReference type="AlphaFoldDB" id="A0A1A9V4S2"/>
<dbReference type="Proteomes" id="UP000078200">
    <property type="component" value="Unassembled WGS sequence"/>
</dbReference>
<keyword evidence="2" id="KW-1185">Reference proteome</keyword>
<organism evidence="1 2">
    <name type="scientific">Glossina austeni</name>
    <name type="common">Savannah tsetse fly</name>
    <dbReference type="NCBI Taxonomy" id="7395"/>
    <lineage>
        <taxon>Eukaryota</taxon>
        <taxon>Metazoa</taxon>
        <taxon>Ecdysozoa</taxon>
        <taxon>Arthropoda</taxon>
        <taxon>Hexapoda</taxon>
        <taxon>Insecta</taxon>
        <taxon>Pterygota</taxon>
        <taxon>Neoptera</taxon>
        <taxon>Endopterygota</taxon>
        <taxon>Diptera</taxon>
        <taxon>Brachycera</taxon>
        <taxon>Muscomorpha</taxon>
        <taxon>Hippoboscoidea</taxon>
        <taxon>Glossinidae</taxon>
        <taxon>Glossina</taxon>
    </lineage>
</organism>
<evidence type="ECO:0000313" key="1">
    <source>
        <dbReference type="EnsemblMetazoa" id="GAUT025897-PA"/>
    </source>
</evidence>
<sequence>MEEITTRLDEGTGLNDYSTIQVHYAHWHGSHFTIQADHCLQTNEESVRVIVEHTVGRLKVINLPSLLKTRTWIDVSFIIKLWNGEVNSPVLLNELYITASNRSGRHYVLIKLSPRRTNYELFHPHQASRSPGVQEFIKIMNIS</sequence>
<dbReference type="VEuPathDB" id="VectorBase:GAUT025897"/>
<name>A0A1A9V4S2_GLOAU</name>
<accession>A0A1A9V4S2</accession>